<dbReference type="Pfam" id="PF00226">
    <property type="entry name" value="DnaJ"/>
    <property type="match status" value="1"/>
</dbReference>
<sequence>MVTAACVKPAVELPLSIVWAVSDAYFWFTRKAAEKLIPYSRDELCGEAKKRRKKMVKHAYKMLNLPETASELEIRRAYRRLATACHPDKGGDPAVFRLLSKAYALLQEDFASKGDAATAAALPQRQRRGFVFGLQDRTSSMLSQRLLPWWKEAAASSERRLKEGRAQPRCVRERLPTRRRPLALMNAFGFRRHMNSCSTVVERDLEDSASV</sequence>
<feature type="domain" description="J" evidence="1">
    <location>
        <begin position="58"/>
        <end position="111"/>
    </location>
</feature>
<dbReference type="PANTHER" id="PTHR24074">
    <property type="entry name" value="CO-CHAPERONE PROTEIN DJLA"/>
    <property type="match status" value="1"/>
</dbReference>
<organism evidence="2">
    <name type="scientific">Chromera velia CCMP2878</name>
    <dbReference type="NCBI Taxonomy" id="1169474"/>
    <lineage>
        <taxon>Eukaryota</taxon>
        <taxon>Sar</taxon>
        <taxon>Alveolata</taxon>
        <taxon>Colpodellida</taxon>
        <taxon>Chromeraceae</taxon>
        <taxon>Chromera</taxon>
    </lineage>
</organism>
<dbReference type="PROSITE" id="PS50076">
    <property type="entry name" value="DNAJ_2"/>
    <property type="match status" value="1"/>
</dbReference>
<dbReference type="InterPro" id="IPR036869">
    <property type="entry name" value="J_dom_sf"/>
</dbReference>
<protein>
    <recommendedName>
        <fullName evidence="1">J domain-containing protein</fullName>
    </recommendedName>
</protein>
<reference evidence="2" key="1">
    <citation type="submission" date="2014-11" db="EMBL/GenBank/DDBJ databases">
        <authorList>
            <person name="Otto D Thomas"/>
            <person name="Naeem Raeece"/>
        </authorList>
    </citation>
    <scope>NUCLEOTIDE SEQUENCE</scope>
</reference>
<dbReference type="Gene3D" id="1.10.287.110">
    <property type="entry name" value="DnaJ domain"/>
    <property type="match status" value="1"/>
</dbReference>
<name>A0A0G4GSA8_9ALVE</name>
<dbReference type="InterPro" id="IPR050817">
    <property type="entry name" value="DjlA_DnaK_co-chaperone"/>
</dbReference>
<dbReference type="SUPFAM" id="SSF46565">
    <property type="entry name" value="Chaperone J-domain"/>
    <property type="match status" value="1"/>
</dbReference>
<accession>A0A0G4GSA8</accession>
<dbReference type="InterPro" id="IPR001623">
    <property type="entry name" value="DnaJ_domain"/>
</dbReference>
<dbReference type="SMART" id="SM00271">
    <property type="entry name" value="DnaJ"/>
    <property type="match status" value="1"/>
</dbReference>
<proteinExistence type="predicted"/>
<evidence type="ECO:0000313" key="2">
    <source>
        <dbReference type="EMBL" id="CEM33502.1"/>
    </source>
</evidence>
<gene>
    <name evidence="2" type="ORF">Cvel_23168</name>
</gene>
<dbReference type="EMBL" id="CDMZ01001500">
    <property type="protein sequence ID" value="CEM33502.1"/>
    <property type="molecule type" value="Genomic_DNA"/>
</dbReference>
<dbReference type="PRINTS" id="PR00625">
    <property type="entry name" value="JDOMAIN"/>
</dbReference>
<dbReference type="PhylomeDB" id="A0A0G4GSA8"/>
<evidence type="ECO:0000259" key="1">
    <source>
        <dbReference type="PROSITE" id="PS50076"/>
    </source>
</evidence>
<dbReference type="VEuPathDB" id="CryptoDB:Cvel_23168"/>
<dbReference type="AlphaFoldDB" id="A0A0G4GSA8"/>
<dbReference type="CDD" id="cd06257">
    <property type="entry name" value="DnaJ"/>
    <property type="match status" value="1"/>
</dbReference>